<gene>
    <name evidence="2" type="ORF">C493_03240</name>
</gene>
<evidence type="ECO:0008006" key="4">
    <source>
        <dbReference type="Google" id="ProtNLM"/>
    </source>
</evidence>
<dbReference type="InterPro" id="IPR007404">
    <property type="entry name" value="YdjM-like"/>
</dbReference>
<evidence type="ECO:0000256" key="1">
    <source>
        <dbReference type="SAM" id="Phobius"/>
    </source>
</evidence>
<comment type="caution">
    <text evidence="2">The sequence shown here is derived from an EMBL/GenBank/DDBJ whole genome shotgun (WGS) entry which is preliminary data.</text>
</comment>
<accession>L9XHB2</accession>
<proteinExistence type="predicted"/>
<evidence type="ECO:0000313" key="2">
    <source>
        <dbReference type="EMBL" id="ELY61100.1"/>
    </source>
</evidence>
<feature type="transmembrane region" description="Helical" evidence="1">
    <location>
        <begin position="144"/>
        <end position="160"/>
    </location>
</feature>
<feature type="transmembrane region" description="Helical" evidence="1">
    <location>
        <begin position="7"/>
        <end position="25"/>
    </location>
</feature>
<sequence length="173" mass="18171">MSGVADVLTHVLVGYVIGMLLSFRVERIGPAHVTLVMLGALSPDVVKIQHVVPDGAVAALLGVPFAWGPVHTLVGSALVIGLIALVVAPANRLLAVALLAVGALSHHVLDVLLVTPTGEAYAVFWPLLEYRPPAGDLYLSSDRWPAVVAGCCALVVWLIDRRRDEPAGAPARE</sequence>
<feature type="transmembrane region" description="Helical" evidence="1">
    <location>
        <begin position="70"/>
        <end position="88"/>
    </location>
</feature>
<dbReference type="AlphaFoldDB" id="L9XHB2"/>
<evidence type="ECO:0000313" key="3">
    <source>
        <dbReference type="Proteomes" id="UP000011602"/>
    </source>
</evidence>
<keyword evidence="3" id="KW-1185">Reference proteome</keyword>
<dbReference type="eggNOG" id="arCOG02856">
    <property type="taxonomic scope" value="Archaea"/>
</dbReference>
<dbReference type="EMBL" id="AOHZ01000015">
    <property type="protein sequence ID" value="ELY61100.1"/>
    <property type="molecule type" value="Genomic_DNA"/>
</dbReference>
<protein>
    <recommendedName>
        <fullName evidence="4">Membrane-bound metal-dependent hydrolase</fullName>
    </recommendedName>
</protein>
<name>L9XHB2_9EURY</name>
<keyword evidence="1" id="KW-1133">Transmembrane helix</keyword>
<dbReference type="Pfam" id="PF04307">
    <property type="entry name" value="YdjM"/>
    <property type="match status" value="1"/>
</dbReference>
<dbReference type="Proteomes" id="UP000011602">
    <property type="component" value="Unassembled WGS sequence"/>
</dbReference>
<reference evidence="2 3" key="1">
    <citation type="journal article" date="2014" name="PLoS Genet.">
        <title>Phylogenetically driven sequencing of extremely halophilic archaea reveals strategies for static and dynamic osmo-response.</title>
        <authorList>
            <person name="Becker E.A."/>
            <person name="Seitzer P.M."/>
            <person name="Tritt A."/>
            <person name="Larsen D."/>
            <person name="Krusor M."/>
            <person name="Yao A.I."/>
            <person name="Wu D."/>
            <person name="Madern D."/>
            <person name="Eisen J.A."/>
            <person name="Darling A.E."/>
            <person name="Facciotti M.T."/>
        </authorList>
    </citation>
    <scope>NUCLEOTIDE SEQUENCE [LARGE SCALE GENOMIC DNA]</scope>
    <source>
        <strain evidence="2 3">JCM 12255</strain>
    </source>
</reference>
<keyword evidence="1" id="KW-0812">Transmembrane</keyword>
<organism evidence="2 3">
    <name type="scientific">Natronolimnohabitans innermongolicus JCM 12255</name>
    <dbReference type="NCBI Taxonomy" id="1227499"/>
    <lineage>
        <taxon>Archaea</taxon>
        <taxon>Methanobacteriati</taxon>
        <taxon>Methanobacteriota</taxon>
        <taxon>Stenosarchaea group</taxon>
        <taxon>Halobacteria</taxon>
        <taxon>Halobacteriales</taxon>
        <taxon>Natrialbaceae</taxon>
        <taxon>Natronolimnohabitans</taxon>
    </lineage>
</organism>
<feature type="transmembrane region" description="Helical" evidence="1">
    <location>
        <begin position="95"/>
        <end position="124"/>
    </location>
</feature>
<keyword evidence="1" id="KW-0472">Membrane</keyword>